<keyword evidence="3" id="KW-1185">Reference proteome</keyword>
<feature type="compositionally biased region" description="Basic and acidic residues" evidence="1">
    <location>
        <begin position="273"/>
        <end position="289"/>
    </location>
</feature>
<feature type="compositionally biased region" description="Basic and acidic residues" evidence="1">
    <location>
        <begin position="1"/>
        <end position="13"/>
    </location>
</feature>
<feature type="compositionally biased region" description="Polar residues" evidence="1">
    <location>
        <begin position="317"/>
        <end position="336"/>
    </location>
</feature>
<dbReference type="EMBL" id="BQXS01011875">
    <property type="protein sequence ID" value="GKT17728.1"/>
    <property type="molecule type" value="Genomic_DNA"/>
</dbReference>
<feature type="compositionally biased region" description="Basic and acidic residues" evidence="1">
    <location>
        <begin position="67"/>
        <end position="108"/>
    </location>
</feature>
<feature type="non-terminal residue" evidence="2">
    <location>
        <position position="1"/>
    </location>
</feature>
<feature type="region of interest" description="Disordered" evidence="1">
    <location>
        <begin position="1"/>
        <end position="114"/>
    </location>
</feature>
<reference evidence="2" key="1">
    <citation type="submission" date="2022-03" db="EMBL/GenBank/DDBJ databases">
        <title>Draft genome sequence of Aduncisulcus paluster, a free-living microaerophilic Fornicata.</title>
        <authorList>
            <person name="Yuyama I."/>
            <person name="Kume K."/>
            <person name="Tamura T."/>
            <person name="Inagaki Y."/>
            <person name="Hashimoto T."/>
        </authorList>
    </citation>
    <scope>NUCLEOTIDE SEQUENCE</scope>
    <source>
        <strain evidence="2">NY0171</strain>
    </source>
</reference>
<dbReference type="Proteomes" id="UP001057375">
    <property type="component" value="Unassembled WGS sequence"/>
</dbReference>
<feature type="region of interest" description="Disordered" evidence="1">
    <location>
        <begin position="367"/>
        <end position="509"/>
    </location>
</feature>
<protein>
    <submittedName>
        <fullName evidence="2">Uncharacterized protein</fullName>
    </submittedName>
</protein>
<feature type="compositionally biased region" description="Low complexity" evidence="1">
    <location>
        <begin position="410"/>
        <end position="421"/>
    </location>
</feature>
<feature type="compositionally biased region" description="Basic and acidic residues" evidence="1">
    <location>
        <begin position="422"/>
        <end position="446"/>
    </location>
</feature>
<name>A0ABQ5JUM1_9EUKA</name>
<feature type="compositionally biased region" description="Polar residues" evidence="1">
    <location>
        <begin position="371"/>
        <end position="380"/>
    </location>
</feature>
<comment type="caution">
    <text evidence="2">The sequence shown here is derived from an EMBL/GenBank/DDBJ whole genome shotgun (WGS) entry which is preliminary data.</text>
</comment>
<evidence type="ECO:0000313" key="3">
    <source>
        <dbReference type="Proteomes" id="UP001057375"/>
    </source>
</evidence>
<feature type="region of interest" description="Disordered" evidence="1">
    <location>
        <begin position="190"/>
        <end position="336"/>
    </location>
</feature>
<feature type="compositionally biased region" description="Basic and acidic residues" evidence="1">
    <location>
        <begin position="296"/>
        <end position="312"/>
    </location>
</feature>
<feature type="compositionally biased region" description="Basic and acidic residues" evidence="1">
    <location>
        <begin position="456"/>
        <end position="482"/>
    </location>
</feature>
<gene>
    <name evidence="2" type="ORF">ADUPG1_011166</name>
</gene>
<sequence>EEEIARKEEEKKAARVSMQEALEIAQSAPSESSSSHPSVRRRQKRSLESEKKTYEAKQPSESSSRPSRWESMKQPAREEPIEREDRDFNRMNREIPPKSHPSRTRDSMPMDVSGQSSMNVSFLLHELTNMKTEMLSLKMDMNRRLEEKDREVERVKERFVQEQKELEKKWEAREKELLSKVEKKQREVEKFMKREQHRRHQRSGMRLLDEYDEEEDYESSLPTSAPSSNQYQRYPSRGERHTRGRGSRHRSRHSTRSDDPNPTNKALESVMRALDKYRTSDSPVVKKYDPSSGGDSRPRRYVGEPDVHDVFKYGHGSISNQPSFTSNPPSYHTHTANPASYTRVEASTHALDQSGHLGRSFAVVEVPRPSTPSSLHTGTSLARPGSSIGQSEGIVRIGTAESKVHPTRVSETSSYEASSSHTETEAKSRGRRSVLGERMNEVKDEPSPFQRPPSILRDREMDRESEREDNDYAHVPTLHDDESTIAESEMDRLAKETFDKAKELEHDEE</sequence>
<proteinExistence type="predicted"/>
<feature type="compositionally biased region" description="Basic and acidic residues" evidence="1">
    <location>
        <begin position="489"/>
        <end position="509"/>
    </location>
</feature>
<accession>A0ABQ5JUM1</accession>
<organism evidence="2 3">
    <name type="scientific">Aduncisulcus paluster</name>
    <dbReference type="NCBI Taxonomy" id="2918883"/>
    <lineage>
        <taxon>Eukaryota</taxon>
        <taxon>Metamonada</taxon>
        <taxon>Carpediemonas-like organisms</taxon>
        <taxon>Aduncisulcus</taxon>
    </lineage>
</organism>
<evidence type="ECO:0000256" key="1">
    <source>
        <dbReference type="SAM" id="MobiDB-lite"/>
    </source>
</evidence>
<feature type="compositionally biased region" description="Low complexity" evidence="1">
    <location>
        <begin position="27"/>
        <end position="37"/>
    </location>
</feature>
<feature type="compositionally biased region" description="Basic residues" evidence="1">
    <location>
        <begin position="242"/>
        <end position="254"/>
    </location>
</feature>
<feature type="compositionally biased region" description="Polar residues" evidence="1">
    <location>
        <begin position="222"/>
        <end position="233"/>
    </location>
</feature>
<evidence type="ECO:0000313" key="2">
    <source>
        <dbReference type="EMBL" id="GKT17728.1"/>
    </source>
</evidence>
<feature type="compositionally biased region" description="Basic and acidic residues" evidence="1">
    <location>
        <begin position="45"/>
        <end position="55"/>
    </location>
</feature>